<keyword evidence="4" id="KW-1185">Reference proteome</keyword>
<feature type="transmembrane region" description="Helical" evidence="1">
    <location>
        <begin position="7"/>
        <end position="30"/>
    </location>
</feature>
<organism evidence="3 5">
    <name type="scientific">Uruburuella suis</name>
    <dbReference type="NCBI Taxonomy" id="252130"/>
    <lineage>
        <taxon>Bacteria</taxon>
        <taxon>Pseudomonadati</taxon>
        <taxon>Pseudomonadota</taxon>
        <taxon>Betaproteobacteria</taxon>
        <taxon>Neisseriales</taxon>
        <taxon>Neisseriaceae</taxon>
        <taxon>Uruburuella</taxon>
    </lineage>
</organism>
<reference evidence="3" key="3">
    <citation type="journal article" date="2022" name="Res Sq">
        <title>Evolution of multicellular longitudinally dividing oral cavity symbionts (Neisseriaceae).</title>
        <authorList>
            <person name="Nyongesa S."/>
            <person name="Weber P."/>
            <person name="Bernet E."/>
            <person name="Pullido F."/>
            <person name="Nieckarz M."/>
            <person name="Delaby M."/>
            <person name="Nieves C."/>
            <person name="Viehboeck T."/>
            <person name="Krause N."/>
            <person name="Rivera-Millot A."/>
            <person name="Nakamura A."/>
            <person name="Vischer N."/>
            <person name="VanNieuwenhze M."/>
            <person name="Brun Y."/>
            <person name="Cava F."/>
            <person name="Bulgheresi S."/>
            <person name="Veyrier F."/>
        </authorList>
    </citation>
    <scope>NUCLEOTIDE SEQUENCE</scope>
    <source>
        <strain evidence="3">1258/02</strain>
    </source>
</reference>
<dbReference type="Proteomes" id="UP000829756">
    <property type="component" value="Chromosome"/>
</dbReference>
<reference evidence="2 4" key="1">
    <citation type="submission" date="2019-03" db="EMBL/GenBank/DDBJ databases">
        <title>Genomic Encyclopedia of Type Strains, Phase IV (KMG-IV): sequencing the most valuable type-strain genomes for metagenomic binning, comparative biology and taxonomic classification.</title>
        <authorList>
            <person name="Goeker M."/>
        </authorList>
    </citation>
    <scope>NUCLEOTIDE SEQUENCE [LARGE SCALE GENOMIC DNA]</scope>
    <source>
        <strain evidence="2 4">DSM 17474</strain>
    </source>
</reference>
<accession>A0AAE9H209</accession>
<keyword evidence="1" id="KW-1133">Transmembrane helix</keyword>
<evidence type="ECO:0000313" key="4">
    <source>
        <dbReference type="Proteomes" id="UP000294721"/>
    </source>
</evidence>
<dbReference type="NCBIfam" id="NF042413">
    <property type="entry name" value="NGO_0222_fam"/>
    <property type="match status" value="1"/>
</dbReference>
<dbReference type="AlphaFoldDB" id="A0AAE9H209"/>
<protein>
    <submittedName>
        <fullName evidence="3">Uncharacterized protein</fullName>
    </submittedName>
</protein>
<dbReference type="Proteomes" id="UP000294721">
    <property type="component" value="Unassembled WGS sequence"/>
</dbReference>
<dbReference type="InterPro" id="IPR049967">
    <property type="entry name" value="NGO_0222-like"/>
</dbReference>
<reference evidence="3" key="2">
    <citation type="submission" date="2021-12" db="EMBL/GenBank/DDBJ databases">
        <authorList>
            <person name="Veyrier F.J."/>
        </authorList>
    </citation>
    <scope>NUCLEOTIDE SEQUENCE</scope>
    <source>
        <strain evidence="3">1258/02</strain>
    </source>
</reference>
<feature type="transmembrane region" description="Helical" evidence="1">
    <location>
        <begin position="36"/>
        <end position="58"/>
    </location>
</feature>
<evidence type="ECO:0000313" key="2">
    <source>
        <dbReference type="EMBL" id="TCP06857.1"/>
    </source>
</evidence>
<evidence type="ECO:0000313" key="5">
    <source>
        <dbReference type="Proteomes" id="UP000829756"/>
    </source>
</evidence>
<keyword evidence="1" id="KW-0812">Transmembrane</keyword>
<evidence type="ECO:0000256" key="1">
    <source>
        <dbReference type="SAM" id="Phobius"/>
    </source>
</evidence>
<dbReference type="RefSeq" id="WP_132953655.1">
    <property type="nucleotide sequence ID" value="NZ_CALJUB010000101.1"/>
</dbReference>
<evidence type="ECO:0000313" key="3">
    <source>
        <dbReference type="EMBL" id="UOO80184.1"/>
    </source>
</evidence>
<keyword evidence="1" id="KW-0472">Membrane</keyword>
<dbReference type="EMBL" id="CP091507">
    <property type="protein sequence ID" value="UOO80184.1"/>
    <property type="molecule type" value="Genomic_DNA"/>
</dbReference>
<dbReference type="EMBL" id="SLXE01000010">
    <property type="protein sequence ID" value="TCP06857.1"/>
    <property type="molecule type" value="Genomic_DNA"/>
</dbReference>
<name>A0AAE9H209_9NEIS</name>
<gene>
    <name evidence="2" type="ORF">EV680_11040</name>
    <name evidence="3" type="ORF">LVJ78_04010</name>
</gene>
<dbReference type="KEGG" id="usu:LVJ78_04010"/>
<sequence>MRARKTYLIGIALFTLLFMALVLLGSWLLSIESRQFAVASFLFAFGAVFGQIGCLALYARQSARDKAIAAARRAQEQQNV</sequence>
<proteinExistence type="predicted"/>